<dbReference type="STRING" id="570521.SAMN04488508_11412"/>
<proteinExistence type="predicted"/>
<dbReference type="OrthoDB" id="9814627at2"/>
<evidence type="ECO:0000313" key="1">
    <source>
        <dbReference type="EMBL" id="SHJ66655.1"/>
    </source>
</evidence>
<keyword evidence="2" id="KW-1185">Reference proteome</keyword>
<reference evidence="2" key="1">
    <citation type="submission" date="2016-11" db="EMBL/GenBank/DDBJ databases">
        <authorList>
            <person name="Varghese N."/>
            <person name="Submissions S."/>
        </authorList>
    </citation>
    <scope>NUCLEOTIDE SEQUENCE [LARGE SCALE GENOMIC DNA]</scope>
    <source>
        <strain evidence="2">DSM 22623</strain>
    </source>
</reference>
<accession>A0A1M6L622</accession>
<sequence length="1170" mass="130728">MKKTFVLSRCKEFCILVGLLCANIGYSQQSLGAESNGSITDLPQVIPPSPTVANLMHFEEIPVDTYTGQPNIVLPLFSKKMDGGLLFDLSLNYNTQGVRIDERSGWTGTGWSLFAGGTISRTVLGVNDDEYILTPGIYAPGEVGSFHSGYYKQMKYLRDFQSGNIVINPNGTDFKDYQNFLWNTAYGPQTYDYQPDLFQFNFMGYSGRFIVVNNNGTLKPILISSSQKVKIELSHDRNTFEISSFTVVAPNGYKFVFDQKEITKTQNRKSGVDQSGNALDSAIQAFKEISYTSSWHLSGIKSPSDFTVCSFNYQDVWVHYNTQKSTQTATTRNSPSVFNTYFDRNNPNAGFNASLVPPERLTTWNILQVSTKKLKEVTFRDGTKVAFTLSPDRHPEQDNATGCILEKAEVFDVGGVKNKEFVFTYKTTSYNRLFLMNVAERSGASRLNYKLNYNNEEGLPGYGSGAKDQWGYYKFRTLTRSGLQFNPGVLNPGGGIATTGVLTGITYPTGGRKEFIFEPHEFSFLGDVLVDPKDIEANYQDITAISNVTLRHNPINPSVNSSDILLNIPNDTGANVTISGLTGNDESIGYHFLEFVPANASLRTIRIRDLKTRSHSISLKQGSYVVRLKSLLYLPDGSSGSPEVSLRTTLSYTKYLGPVVKYKTGGGLRIQEIRFTEGLDQKTKVSYNYPLLDPTTMNTYNISGDSYSSGSFDGALGMTRKSIKNVTALLRGSTVGGLAGRCSGNRVNTSFLVQQQGNAVEASLTKGNYVGYKNVEVYQDNNGKNVMLYTNAIDYPSYDARFYEDIIPAQYNNPEKDLDFKRGNLLERSGFDNNGRIIEKTINRYDYQILASEKYFFKYSENEPCASALAYKGETYQNYKSLSVQESCFPCGNAADFIGIGTAYYDYGLPFLKESTVENYFYDAAGNQKMTTTNKRFNYSLKNYQPTYVVTKNSKGEVLTSRTQYAHEVNNIRLLSEHRIIEPIKVETTKGALINITKLSTQNTIYKDFGNGLYLPQKIQTSKGNQGLDDRVVFHEYDAKGNPVEVSKKDGSKIYYVWGYNGTQPIAKIEGYSTVNTSQQHLINAAITASNADVSDATENTLRIKLNAIRNGFPAAQVTTFSYNPIVGITSITDPRGEILYYEYDDFNRLSLVKNTQGHILEQHNYNYKN</sequence>
<dbReference type="Proteomes" id="UP000184432">
    <property type="component" value="Unassembled WGS sequence"/>
</dbReference>
<gene>
    <name evidence="1" type="ORF">SAMN04488508_11412</name>
</gene>
<name>A0A1M6L622_9FLAO</name>
<dbReference type="RefSeq" id="WP_073321682.1">
    <property type="nucleotide sequence ID" value="NZ_FQYP01000014.1"/>
</dbReference>
<organism evidence="1 2">
    <name type="scientific">Aquimarina spongiae</name>
    <dbReference type="NCBI Taxonomy" id="570521"/>
    <lineage>
        <taxon>Bacteria</taxon>
        <taxon>Pseudomonadati</taxon>
        <taxon>Bacteroidota</taxon>
        <taxon>Flavobacteriia</taxon>
        <taxon>Flavobacteriales</taxon>
        <taxon>Flavobacteriaceae</taxon>
        <taxon>Aquimarina</taxon>
    </lineage>
</organism>
<protein>
    <submittedName>
        <fullName evidence="1">YD repeat-containing protein</fullName>
    </submittedName>
</protein>
<dbReference type="EMBL" id="FQYP01000014">
    <property type="protein sequence ID" value="SHJ66655.1"/>
    <property type="molecule type" value="Genomic_DNA"/>
</dbReference>
<dbReference type="Gene3D" id="2.180.10.10">
    <property type="entry name" value="RHS repeat-associated core"/>
    <property type="match status" value="1"/>
</dbReference>
<dbReference type="AlphaFoldDB" id="A0A1M6L622"/>
<evidence type="ECO:0000313" key="2">
    <source>
        <dbReference type="Proteomes" id="UP000184432"/>
    </source>
</evidence>